<evidence type="ECO:0000313" key="5">
    <source>
        <dbReference type="Proteomes" id="UP001458880"/>
    </source>
</evidence>
<dbReference type="InterPro" id="IPR027417">
    <property type="entry name" value="P-loop_NTPase"/>
</dbReference>
<dbReference type="SUPFAM" id="SSF52540">
    <property type="entry name" value="P-loop containing nucleoside triphosphate hydrolases"/>
    <property type="match status" value="1"/>
</dbReference>
<proteinExistence type="inferred from homology"/>
<dbReference type="PANTHER" id="PTHR11783">
    <property type="entry name" value="SULFOTRANSFERASE SULT"/>
    <property type="match status" value="1"/>
</dbReference>
<sequence length="323" mass="37828">MADELDKILEEKYTNVLRPGYKWYGDIFMLTNFLDYAEPIKNFEVRDDDVWVSSFAKAGTTWTQEMVWLIANDLDYEGAKSLLINRFPFIDATCVLDFNNYIRYHPEFKAPGFMSNPINHLNNLKSRRFIKTHLPWNYLPLQIQAQTTNAKVIHVIRNPKDICVSYHHHSRVVEAARGTLEDFFKLFMAGKVVYGPYWDNIMSYWQRRHLPNVLIIKYEDMKKDLPSVIRKVAAFLNKEIKDDQMEKLVQHLSFEQMKKNMSVNPVTMVNVVKQCTKDVYEADGSFMRSGQVGSYKAEMTEEMIDIMDKWIQKNTAGTGLTFN</sequence>
<evidence type="ECO:0000313" key="4">
    <source>
        <dbReference type="EMBL" id="KAK9710959.1"/>
    </source>
</evidence>
<gene>
    <name evidence="4" type="ORF">QE152_g25725</name>
</gene>
<feature type="domain" description="Sulfotransferase" evidence="3">
    <location>
        <begin position="47"/>
        <end position="319"/>
    </location>
</feature>
<dbReference type="Proteomes" id="UP001458880">
    <property type="component" value="Unassembled WGS sequence"/>
</dbReference>
<accession>A0AAW1K125</accession>
<protein>
    <submittedName>
        <fullName evidence="4">Sulfotransferase domain</fullName>
    </submittedName>
</protein>
<keyword evidence="5" id="KW-1185">Reference proteome</keyword>
<reference evidence="4 5" key="1">
    <citation type="journal article" date="2024" name="BMC Genomics">
        <title>De novo assembly and annotation of Popillia japonica's genome with initial clues to its potential as an invasive pest.</title>
        <authorList>
            <person name="Cucini C."/>
            <person name="Boschi S."/>
            <person name="Funari R."/>
            <person name="Cardaioli E."/>
            <person name="Iannotti N."/>
            <person name="Marturano G."/>
            <person name="Paoli F."/>
            <person name="Bruttini M."/>
            <person name="Carapelli A."/>
            <person name="Frati F."/>
            <person name="Nardi F."/>
        </authorList>
    </citation>
    <scope>NUCLEOTIDE SEQUENCE [LARGE SCALE GENOMIC DNA]</scope>
    <source>
        <strain evidence="4">DMR45628</strain>
    </source>
</reference>
<organism evidence="4 5">
    <name type="scientific">Popillia japonica</name>
    <name type="common">Japanese beetle</name>
    <dbReference type="NCBI Taxonomy" id="7064"/>
    <lineage>
        <taxon>Eukaryota</taxon>
        <taxon>Metazoa</taxon>
        <taxon>Ecdysozoa</taxon>
        <taxon>Arthropoda</taxon>
        <taxon>Hexapoda</taxon>
        <taxon>Insecta</taxon>
        <taxon>Pterygota</taxon>
        <taxon>Neoptera</taxon>
        <taxon>Endopterygota</taxon>
        <taxon>Coleoptera</taxon>
        <taxon>Polyphaga</taxon>
        <taxon>Scarabaeiformia</taxon>
        <taxon>Scarabaeidae</taxon>
        <taxon>Rutelinae</taxon>
        <taxon>Popillia</taxon>
    </lineage>
</organism>
<evidence type="ECO:0000256" key="2">
    <source>
        <dbReference type="ARBA" id="ARBA00022679"/>
    </source>
</evidence>
<keyword evidence="2" id="KW-0808">Transferase</keyword>
<name>A0AAW1K125_POPJA</name>
<dbReference type="Pfam" id="PF00685">
    <property type="entry name" value="Sulfotransfer_1"/>
    <property type="match status" value="1"/>
</dbReference>
<dbReference type="Gene3D" id="3.40.50.300">
    <property type="entry name" value="P-loop containing nucleotide triphosphate hydrolases"/>
    <property type="match status" value="1"/>
</dbReference>
<dbReference type="InterPro" id="IPR000863">
    <property type="entry name" value="Sulfotransferase_dom"/>
</dbReference>
<comment type="similarity">
    <text evidence="1">Belongs to the sulfotransferase 1 family.</text>
</comment>
<dbReference type="AlphaFoldDB" id="A0AAW1K125"/>
<dbReference type="EMBL" id="JASPKY010000286">
    <property type="protein sequence ID" value="KAK9710959.1"/>
    <property type="molecule type" value="Genomic_DNA"/>
</dbReference>
<evidence type="ECO:0000256" key="1">
    <source>
        <dbReference type="ARBA" id="ARBA00005771"/>
    </source>
</evidence>
<comment type="caution">
    <text evidence="4">The sequence shown here is derived from an EMBL/GenBank/DDBJ whole genome shotgun (WGS) entry which is preliminary data.</text>
</comment>
<dbReference type="GO" id="GO:0008146">
    <property type="term" value="F:sulfotransferase activity"/>
    <property type="evidence" value="ECO:0007669"/>
    <property type="project" value="InterPro"/>
</dbReference>
<evidence type="ECO:0000259" key="3">
    <source>
        <dbReference type="Pfam" id="PF00685"/>
    </source>
</evidence>